<sequence length="1100" mass="118259">MSYPDHPGSVAAGFGGSPSPSNGASSSGDACHMTIQASLGSDASTLASDTAVLAAAGADGALSLASASVAAPPVSPAQNRSVEVPTGLPHSLSSSSTSVPSSAPTGVSHSLSSSSTSVPSSAPTGVPHSLSSSSTSVPSSAPTGVPHSLSSSSTSVPSSAPTGVPQFVKSRTRISAMLDQRRNNTLNGHMNTVIDSTVSDVAVARIAALAMNPISDSLRRRIQCTLDDFRNHRLLLVQESPDDTLLRPYGGSVDAFVNTIDNEGLTNHLRMLAEVTLNDPKGGSIQNMLTRKVGELQNASQWPDVNFTATKSLLKVVVGTVMKMNPAFAVPKKRRPVGMPPHLMTVLLTTNVGRKDYVTHSLLFAICRCYGLRAGEVGTFNPFFSITDVKRLTDGRMSVAVAFHAEKDAKREDVKLKTFRGMTTWHEGWANDDVFLLHRALQKVVGFGVVETMEDGMDCTFVEHARKMLQDDMEGVVAYGFPIPRQVFLDSLNLPLPVIVALKTKLYGPGMREVLALSRVLSVDEVLAQDESSPTRKRVQYISFWGRHHWDFSPLMRKQLIMGGVPTRIAKQYTFHMLRHGFVTSQQVMRGDAAQGFSAIGGIGLDMGHASERCTHQYTHGTNHAIRDYRQGGVHKADEGENIEDAVVSYTQADINAITTSPVSRLGAAWASHPNLSLLGDVVEVESGFYSDNYLREVVVACVCSHASKLVDGVCSQLHLELASTLLSGGRDALAENCFCFLATVFHPARDVETYIAIVRDLLQLTEEGSPFLQTFAEFTKPGRRAPKMNTLLGVKQSGKGELPFDMKVLFEEITSDPSVLAGVEGESFNEAVARYCVMRALVGVPKQVLKRETSKGGFLYDAKLKAESKSYVVKRVFNDGGKGVKRDASGSEKNSSQVPGGHGAVKGKVVWTDARERLLVASLEEAGNDYTKRCKFPSEFVTSHAAEFVGVKAQVVSNKLKNIFKTLHDADETGVNVADVYAPLMEPRVLICPRKKGGEWRTNPDNPVVSDEVVEEAAVVVEDTVVVDEALEGVRVVMCEAGLLCNVVKMKVGRFVVVLSSAEIMIEAASKRALLGAYCSVALFMMAGSIWARSLVDAS</sequence>
<name>A0A9W7L5V8_9STRA</name>
<feature type="transmembrane region" description="Helical" evidence="2">
    <location>
        <begin position="1074"/>
        <end position="1093"/>
    </location>
</feature>
<organism evidence="3 4">
    <name type="scientific">Triparma retinervis</name>
    <dbReference type="NCBI Taxonomy" id="2557542"/>
    <lineage>
        <taxon>Eukaryota</taxon>
        <taxon>Sar</taxon>
        <taxon>Stramenopiles</taxon>
        <taxon>Ochrophyta</taxon>
        <taxon>Bolidophyceae</taxon>
        <taxon>Parmales</taxon>
        <taxon>Triparmaceae</taxon>
        <taxon>Triparma</taxon>
    </lineage>
</organism>
<evidence type="ECO:0000313" key="4">
    <source>
        <dbReference type="Proteomes" id="UP001165082"/>
    </source>
</evidence>
<reference evidence="3" key="1">
    <citation type="submission" date="2022-07" db="EMBL/GenBank/DDBJ databases">
        <title>Genome analysis of Parmales, a sister group of diatoms, reveals the evolutionary specialization of diatoms from phago-mixotrophs to photoautotrophs.</title>
        <authorList>
            <person name="Ban H."/>
            <person name="Sato S."/>
            <person name="Yoshikawa S."/>
            <person name="Kazumasa Y."/>
            <person name="Nakamura Y."/>
            <person name="Ichinomiya M."/>
            <person name="Saitoh K."/>
            <person name="Sato N."/>
            <person name="Blanc-Mathieu R."/>
            <person name="Endo H."/>
            <person name="Kuwata A."/>
            <person name="Ogata H."/>
        </authorList>
    </citation>
    <scope>NUCLEOTIDE SEQUENCE</scope>
</reference>
<keyword evidence="4" id="KW-1185">Reference proteome</keyword>
<feature type="region of interest" description="Disordered" evidence="1">
    <location>
        <begin position="1"/>
        <end position="30"/>
    </location>
</feature>
<gene>
    <name evidence="3" type="ORF">TrRE_jg2079</name>
</gene>
<feature type="compositionally biased region" description="Low complexity" evidence="1">
    <location>
        <begin position="7"/>
        <end position="28"/>
    </location>
</feature>
<feature type="region of interest" description="Disordered" evidence="1">
    <location>
        <begin position="73"/>
        <end position="168"/>
    </location>
</feature>
<proteinExistence type="predicted"/>
<evidence type="ECO:0000256" key="1">
    <source>
        <dbReference type="SAM" id="MobiDB-lite"/>
    </source>
</evidence>
<feature type="compositionally biased region" description="Low complexity" evidence="1">
    <location>
        <begin position="85"/>
        <end position="165"/>
    </location>
</feature>
<keyword evidence="2" id="KW-0812">Transmembrane</keyword>
<evidence type="ECO:0000313" key="3">
    <source>
        <dbReference type="EMBL" id="GMI34515.1"/>
    </source>
</evidence>
<accession>A0A9W7L5V8</accession>
<dbReference type="OrthoDB" id="10375124at2759"/>
<keyword evidence="2" id="KW-0472">Membrane</keyword>
<dbReference type="EMBL" id="BRXZ01007819">
    <property type="protein sequence ID" value="GMI34515.1"/>
    <property type="molecule type" value="Genomic_DNA"/>
</dbReference>
<comment type="caution">
    <text evidence="3">The sequence shown here is derived from an EMBL/GenBank/DDBJ whole genome shotgun (WGS) entry which is preliminary data.</text>
</comment>
<dbReference type="AlphaFoldDB" id="A0A9W7L5V8"/>
<evidence type="ECO:0000256" key="2">
    <source>
        <dbReference type="SAM" id="Phobius"/>
    </source>
</evidence>
<protein>
    <submittedName>
        <fullName evidence="3">Uncharacterized protein</fullName>
    </submittedName>
</protein>
<dbReference type="Proteomes" id="UP001165082">
    <property type="component" value="Unassembled WGS sequence"/>
</dbReference>
<feature type="region of interest" description="Disordered" evidence="1">
    <location>
        <begin position="884"/>
        <end position="904"/>
    </location>
</feature>
<keyword evidence="2" id="KW-1133">Transmembrane helix</keyword>